<dbReference type="InterPro" id="IPR036691">
    <property type="entry name" value="Endo/exonu/phosph_ase_sf"/>
</dbReference>
<keyword evidence="2" id="KW-0540">Nuclease</keyword>
<keyword evidence="2" id="KW-0378">Hydrolase</keyword>
<dbReference type="GO" id="GO:0004519">
    <property type="term" value="F:endonuclease activity"/>
    <property type="evidence" value="ECO:0007669"/>
    <property type="project" value="UniProtKB-KW"/>
</dbReference>
<reference evidence="2" key="1">
    <citation type="submission" date="2020-09" db="EMBL/GenBank/DDBJ databases">
        <title>Bacillus faecalis sp. nov., a moderately halophilic bacterium isolated from cow faeces.</title>
        <authorList>
            <person name="Jiang L."/>
            <person name="Lee J."/>
        </authorList>
    </citation>
    <scope>NUCLEOTIDE SEQUENCE</scope>
    <source>
        <strain evidence="2">AGMB 02131</strain>
    </source>
</reference>
<sequence>MRLLTWNVGVGGVQSQFYSIINHLLDHHADIIVLTEYVDNDKGRAIAKSLFASGYTFQTKHNSPYRAECVFVASKIDFDDVTNREEIALPYERWVELYFSEKDLHLLGVHIPSHMTSLPDRDLFFRQAIDYAKQHIGDRCLIIGDYNTSWMMDSHGPVANSASYLQELNELGWMESWRFITDQEKVLSGEIALDYGFRIDYAYVSPKLRSELVKFHLSAEPTLDGQSENEALMVDLRG</sequence>
<accession>A0A927H9Y7</accession>
<dbReference type="SUPFAM" id="SSF56219">
    <property type="entry name" value="DNase I-like"/>
    <property type="match status" value="1"/>
</dbReference>
<dbReference type="Pfam" id="PF03372">
    <property type="entry name" value="Exo_endo_phos"/>
    <property type="match status" value="1"/>
</dbReference>
<keyword evidence="3" id="KW-1185">Reference proteome</keyword>
<evidence type="ECO:0000313" key="3">
    <source>
        <dbReference type="Proteomes" id="UP000602076"/>
    </source>
</evidence>
<dbReference type="Gene3D" id="3.60.10.10">
    <property type="entry name" value="Endonuclease/exonuclease/phosphatase"/>
    <property type="match status" value="1"/>
</dbReference>
<comment type="caution">
    <text evidence="2">The sequence shown here is derived from an EMBL/GenBank/DDBJ whole genome shotgun (WGS) entry which is preliminary data.</text>
</comment>
<keyword evidence="2" id="KW-0255">Endonuclease</keyword>
<proteinExistence type="predicted"/>
<dbReference type="RefSeq" id="WP_190996520.1">
    <property type="nucleotide sequence ID" value="NZ_JACXSI010000001.1"/>
</dbReference>
<dbReference type="AlphaFoldDB" id="A0A927H9Y7"/>
<dbReference type="Proteomes" id="UP000602076">
    <property type="component" value="Unassembled WGS sequence"/>
</dbReference>
<protein>
    <submittedName>
        <fullName evidence="2">Endonuclease/exonuclease/phosphatase family protein</fullName>
    </submittedName>
</protein>
<dbReference type="EMBL" id="JACXSI010000001">
    <property type="protein sequence ID" value="MBD3106987.1"/>
    <property type="molecule type" value="Genomic_DNA"/>
</dbReference>
<evidence type="ECO:0000313" key="2">
    <source>
        <dbReference type="EMBL" id="MBD3106987.1"/>
    </source>
</evidence>
<dbReference type="InterPro" id="IPR005135">
    <property type="entry name" value="Endo/exonuclease/phosphatase"/>
</dbReference>
<name>A0A927H9Y7_9BACI</name>
<feature type="domain" description="Endonuclease/exonuclease/phosphatase" evidence="1">
    <location>
        <begin position="4"/>
        <end position="211"/>
    </location>
</feature>
<organism evidence="2 3">
    <name type="scientific">Peribacillus faecalis</name>
    <dbReference type="NCBI Taxonomy" id="2772559"/>
    <lineage>
        <taxon>Bacteria</taxon>
        <taxon>Bacillati</taxon>
        <taxon>Bacillota</taxon>
        <taxon>Bacilli</taxon>
        <taxon>Bacillales</taxon>
        <taxon>Bacillaceae</taxon>
        <taxon>Peribacillus</taxon>
    </lineage>
</organism>
<evidence type="ECO:0000259" key="1">
    <source>
        <dbReference type="Pfam" id="PF03372"/>
    </source>
</evidence>
<gene>
    <name evidence="2" type="ORF">IEO70_01165</name>
</gene>